<name>A0ACC5VPW4_STUCH</name>
<comment type="caution">
    <text evidence="1">The sequence shown here is derived from an EMBL/GenBank/DDBJ whole genome shotgun (WGS) entry which is preliminary data.</text>
</comment>
<organism evidence="1 2">
    <name type="scientific">Stutzerimonas chloritidismutans</name>
    <name type="common">Pseudomonas chloritidismutans</name>
    <dbReference type="NCBI Taxonomy" id="203192"/>
    <lineage>
        <taxon>Bacteria</taxon>
        <taxon>Pseudomonadati</taxon>
        <taxon>Pseudomonadota</taxon>
        <taxon>Gammaproteobacteria</taxon>
        <taxon>Pseudomonadales</taxon>
        <taxon>Pseudomonadaceae</taxon>
        <taxon>Stutzerimonas</taxon>
    </lineage>
</organism>
<dbReference type="EMBL" id="JAHHFP010000025">
    <property type="protein sequence ID" value="MBX7274265.1"/>
    <property type="molecule type" value="Genomic_DNA"/>
</dbReference>
<reference evidence="1 2" key="1">
    <citation type="journal article" date="2021" name="Appl. Microbiol. Biotechnol.">
        <title>Biotechnological applications of marine bacteria in bioremediation of environments polluted with hydrocarbons and plastics.</title>
        <authorList>
            <person name="Muriel-Millan L.F."/>
            <person name="Millan-Lopez S."/>
            <person name="Pardo-Lopez L."/>
        </authorList>
    </citation>
    <scope>NUCLEOTIDE SEQUENCE [LARGE SCALE GENOMIC DNA]</scope>
    <source>
        <strain evidence="1 2">GOM4</strain>
    </source>
</reference>
<dbReference type="Proteomes" id="UP000782475">
    <property type="component" value="Unassembled WGS sequence"/>
</dbReference>
<accession>A0ACC5VPW4</accession>
<sequence>MKNIKQWKIAFLVGAVMASSSVIGAVSQEEAARLGNDLTPFGGIKAANEEGSIPAWTGGLTNGPQGYTYKPGDFLPNPFADEKPLFAITAQNLSQYADKLSAGQRALLEKYPDSYRLDVYPTHRTHAVPDWVARNIRQNAVSAKLVDGGNGIEGAYGGAPFPIPSSGEEVMWNHLLRWQGESSEYRYHALVVQPNGTITTGESIAVEQSAFYLPSGSVETFGGDYFSLLVNYQAPARRKGEVLLIVDPINQVKNPRKAWQYLPGQRRVRRAPTVAHDTPNPNFNGVATYDDTYMFYGSLERYDWKLVGKRELYVPYNNYKQDSPARYTEVMKGGHTNPDYDRWELHRVWEVEATLKDGERHIYGKRTFYIDEDSWLIVLSDSSDTRGNLWRTNTMHNLAYWTVPGVMRGSFVHYDLESGVYGVNVAVNEQARAAVFTEAREAEFFTPASLRRQSLR</sequence>
<gene>
    <name evidence="1" type="ORF">KJJ99_20980</name>
</gene>
<proteinExistence type="predicted"/>
<keyword evidence="2" id="KW-1185">Reference proteome</keyword>
<evidence type="ECO:0000313" key="2">
    <source>
        <dbReference type="Proteomes" id="UP000782475"/>
    </source>
</evidence>
<protein>
    <submittedName>
        <fullName evidence="1">DUF1329 domain-containing protein</fullName>
    </submittedName>
</protein>
<evidence type="ECO:0000313" key="1">
    <source>
        <dbReference type="EMBL" id="MBX7274265.1"/>
    </source>
</evidence>